<accession>A0A481Z0S4</accession>
<evidence type="ECO:0000256" key="7">
    <source>
        <dbReference type="ARBA" id="ARBA00035045"/>
    </source>
</evidence>
<evidence type="ECO:0000256" key="6">
    <source>
        <dbReference type="ARBA" id="ARBA00035023"/>
    </source>
</evidence>
<dbReference type="InterPro" id="IPR009770">
    <property type="entry name" value="HGLS"/>
</dbReference>
<protein>
    <recommendedName>
        <fullName evidence="6">2-oxoadipate dioxygenase/decarboxylase</fullName>
        <ecNumber evidence="6">1.13.11.93</ecNumber>
    </recommendedName>
    <alternativeName>
        <fullName evidence="7">2-hydroxyglutarate synthase</fullName>
    </alternativeName>
</protein>
<keyword evidence="4" id="KW-0408">Iron</keyword>
<evidence type="ECO:0000256" key="3">
    <source>
        <dbReference type="ARBA" id="ARBA00023002"/>
    </source>
</evidence>
<comment type="similarity">
    <text evidence="5">Belongs to the 2-oxoadipate dioxygenase/decarboxylase family.</text>
</comment>
<dbReference type="Gene3D" id="3.10.180.80">
    <property type="entry name" value="Uncharacterised protein PF07063, DUF1338"/>
    <property type="match status" value="2"/>
</dbReference>
<evidence type="ECO:0000256" key="2">
    <source>
        <dbReference type="ARBA" id="ARBA00022964"/>
    </source>
</evidence>
<dbReference type="GO" id="GO:0051213">
    <property type="term" value="F:dioxygenase activity"/>
    <property type="evidence" value="ECO:0007669"/>
    <property type="project" value="UniProtKB-KW"/>
</dbReference>
<proteinExistence type="inferred from homology"/>
<keyword evidence="2" id="KW-0223">Dioxygenase</keyword>
<reference evidence="8" key="1">
    <citation type="journal article" date="2019" name="MBio">
        <title>Virus Genomes from Deep Sea Sediments Expand the Ocean Megavirome and Support Independent Origins of Viral Gigantism.</title>
        <authorList>
            <person name="Backstrom D."/>
            <person name="Yutin N."/>
            <person name="Jorgensen S.L."/>
            <person name="Dharamshi J."/>
            <person name="Homa F."/>
            <person name="Zaremba-Niedwiedzka K."/>
            <person name="Spang A."/>
            <person name="Wolf Y.I."/>
            <person name="Koonin E.V."/>
            <person name="Ettema T.J."/>
        </authorList>
    </citation>
    <scope>NUCLEOTIDE SEQUENCE</scope>
</reference>
<evidence type="ECO:0000256" key="1">
    <source>
        <dbReference type="ARBA" id="ARBA00001954"/>
    </source>
</evidence>
<keyword evidence="3" id="KW-0560">Oxidoreductase</keyword>
<dbReference type="EC" id="1.13.11.93" evidence="6"/>
<comment type="cofactor">
    <cofactor evidence="1">
        <name>Fe(2+)</name>
        <dbReference type="ChEBI" id="CHEBI:29033"/>
    </cofactor>
</comment>
<name>A0A481Z0S4_9VIRU</name>
<evidence type="ECO:0000256" key="5">
    <source>
        <dbReference type="ARBA" id="ARBA00035013"/>
    </source>
</evidence>
<dbReference type="PANTHER" id="PTHR39479:SF2">
    <property type="entry name" value="2-OXOADIPATE DIOXYGENASE_DECARBOXYLASE"/>
    <property type="match status" value="1"/>
</dbReference>
<dbReference type="SMART" id="SM01150">
    <property type="entry name" value="DUF1338"/>
    <property type="match status" value="1"/>
</dbReference>
<gene>
    <name evidence="8" type="ORF">LCMiAC01_03530</name>
</gene>
<sequence>MTEKFMPPDDARALFAYKLSKMYEQADPQYKKMINIVRDVNETYMKNHPDSTTDTLDRVTQERHGAIRVATPSELNEVADFFKVFGMFPVNVYDLTSLKRDSVPIIGTAFRPITKEGLIKAPFRMFVSLLQLDDERFFSKELKAKAKTYVKNRHIFSKHARSLIEKHKNEGGLSKKDMEVLIESSVESFKLTEQLPVELLKNFGYLHDESKIISKETLAKIEKKRKLYYVDEELYTELIKNGSDIAADIICFRGTHINHLTPRTYDIEEVYHGLSQEFNMIEKIQGPEPITSSTGKNIVLQLRQTSYKAIPIPILFRTKERKIKLGCHKNPFGEIEQRGLALTEKGVLLLKNEGIKAFPTTHKEIASQQLGYYEYSSTNKMHSITYEDFLAVSAAEIFKSNLSDDISKIKKQEQKKYNDHVQRFIQIFENNSIPIMNSHTLYQIQQTQSKENIN</sequence>
<dbReference type="Pfam" id="PF07063">
    <property type="entry name" value="HGLS"/>
    <property type="match status" value="2"/>
</dbReference>
<dbReference type="PANTHER" id="PTHR39479">
    <property type="match status" value="1"/>
</dbReference>
<evidence type="ECO:0000313" key="8">
    <source>
        <dbReference type="EMBL" id="QBK88675.1"/>
    </source>
</evidence>
<dbReference type="EMBL" id="MK500395">
    <property type="protein sequence ID" value="QBK88675.1"/>
    <property type="molecule type" value="Genomic_DNA"/>
</dbReference>
<organism evidence="8">
    <name type="scientific">Mimivirus LCMiAC01</name>
    <dbReference type="NCBI Taxonomy" id="2506608"/>
    <lineage>
        <taxon>Viruses</taxon>
        <taxon>Varidnaviria</taxon>
        <taxon>Bamfordvirae</taxon>
        <taxon>Nucleocytoviricota</taxon>
        <taxon>Megaviricetes</taxon>
        <taxon>Imitervirales</taxon>
        <taxon>Mimiviridae</taxon>
        <taxon>Klosneuvirinae</taxon>
    </lineage>
</organism>
<evidence type="ECO:0000256" key="4">
    <source>
        <dbReference type="ARBA" id="ARBA00023004"/>
    </source>
</evidence>